<sequence length="84" mass="8954">MTNTTPEPAPPLQTSAPHQREDVCPLRVIERETAHIHGGASVELPGSEVETLPLVHFGLGFPSGSRILQIFSILTSGVIDSTDP</sequence>
<accession>A0A4Y2JK70</accession>
<evidence type="ECO:0000256" key="1">
    <source>
        <dbReference type="SAM" id="MobiDB-lite"/>
    </source>
</evidence>
<gene>
    <name evidence="2" type="ORF">AVEN_154264_1</name>
</gene>
<comment type="caution">
    <text evidence="2">The sequence shown here is derived from an EMBL/GenBank/DDBJ whole genome shotgun (WGS) entry which is preliminary data.</text>
</comment>
<proteinExistence type="predicted"/>
<dbReference type="Proteomes" id="UP000499080">
    <property type="component" value="Unassembled WGS sequence"/>
</dbReference>
<name>A0A4Y2JK70_ARAVE</name>
<dbReference type="EMBL" id="BGPR01003604">
    <property type="protein sequence ID" value="GBM90255.1"/>
    <property type="molecule type" value="Genomic_DNA"/>
</dbReference>
<evidence type="ECO:0000313" key="2">
    <source>
        <dbReference type="EMBL" id="GBM90255.1"/>
    </source>
</evidence>
<organism evidence="2 3">
    <name type="scientific">Araneus ventricosus</name>
    <name type="common">Orbweaver spider</name>
    <name type="synonym">Epeira ventricosa</name>
    <dbReference type="NCBI Taxonomy" id="182803"/>
    <lineage>
        <taxon>Eukaryota</taxon>
        <taxon>Metazoa</taxon>
        <taxon>Ecdysozoa</taxon>
        <taxon>Arthropoda</taxon>
        <taxon>Chelicerata</taxon>
        <taxon>Arachnida</taxon>
        <taxon>Araneae</taxon>
        <taxon>Araneomorphae</taxon>
        <taxon>Entelegynae</taxon>
        <taxon>Araneoidea</taxon>
        <taxon>Araneidae</taxon>
        <taxon>Araneus</taxon>
    </lineage>
</organism>
<dbReference type="AlphaFoldDB" id="A0A4Y2JK70"/>
<keyword evidence="3" id="KW-1185">Reference proteome</keyword>
<reference evidence="2 3" key="1">
    <citation type="journal article" date="2019" name="Sci. Rep.">
        <title>Orb-weaving spider Araneus ventricosus genome elucidates the spidroin gene catalogue.</title>
        <authorList>
            <person name="Kono N."/>
            <person name="Nakamura H."/>
            <person name="Ohtoshi R."/>
            <person name="Moran D.A.P."/>
            <person name="Shinohara A."/>
            <person name="Yoshida Y."/>
            <person name="Fujiwara M."/>
            <person name="Mori M."/>
            <person name="Tomita M."/>
            <person name="Arakawa K."/>
        </authorList>
    </citation>
    <scope>NUCLEOTIDE SEQUENCE [LARGE SCALE GENOMIC DNA]</scope>
</reference>
<evidence type="ECO:0000313" key="3">
    <source>
        <dbReference type="Proteomes" id="UP000499080"/>
    </source>
</evidence>
<protein>
    <submittedName>
        <fullName evidence="2">Uncharacterized protein</fullName>
    </submittedName>
</protein>
<feature type="region of interest" description="Disordered" evidence="1">
    <location>
        <begin position="1"/>
        <end position="22"/>
    </location>
</feature>
<feature type="compositionally biased region" description="Polar residues" evidence="1">
    <location>
        <begin position="1"/>
        <end position="17"/>
    </location>
</feature>